<dbReference type="InterPro" id="IPR011856">
    <property type="entry name" value="tRNA_endonuc-like_dom_sf"/>
</dbReference>
<dbReference type="GO" id="GO:0004519">
    <property type="term" value="F:endonuclease activity"/>
    <property type="evidence" value="ECO:0007669"/>
    <property type="project" value="UniProtKB-KW"/>
</dbReference>
<dbReference type="EMBL" id="JBHSNO010000001">
    <property type="protein sequence ID" value="MFC5587443.1"/>
    <property type="molecule type" value="Genomic_DNA"/>
</dbReference>
<gene>
    <name evidence="2" type="ORF">ACFPRA_00790</name>
</gene>
<proteinExistence type="predicted"/>
<reference evidence="3" key="1">
    <citation type="journal article" date="2019" name="Int. J. Syst. Evol. Microbiol.">
        <title>The Global Catalogue of Microorganisms (GCM) 10K type strain sequencing project: providing services to taxonomists for standard genome sequencing and annotation.</title>
        <authorList>
            <consortium name="The Broad Institute Genomics Platform"/>
            <consortium name="The Broad Institute Genome Sequencing Center for Infectious Disease"/>
            <person name="Wu L."/>
            <person name="Ma J."/>
        </authorList>
    </citation>
    <scope>NUCLEOTIDE SEQUENCE [LARGE SCALE GENOMIC DNA]</scope>
    <source>
        <strain evidence="3">CGMCC 4.1434</strain>
    </source>
</reference>
<dbReference type="InterPro" id="IPR014833">
    <property type="entry name" value="TnsA_N"/>
</dbReference>
<keyword evidence="3" id="KW-1185">Reference proteome</keyword>
<name>A0ABW0TFR1_9BACL</name>
<dbReference type="Pfam" id="PF08722">
    <property type="entry name" value="Tn7_TnsA-like_N"/>
    <property type="match status" value="1"/>
</dbReference>
<accession>A0ABW0TFR1</accession>
<evidence type="ECO:0000313" key="2">
    <source>
        <dbReference type="EMBL" id="MFC5587443.1"/>
    </source>
</evidence>
<evidence type="ECO:0000259" key="1">
    <source>
        <dbReference type="Pfam" id="PF08722"/>
    </source>
</evidence>
<dbReference type="RefSeq" id="WP_381429457.1">
    <property type="nucleotide sequence ID" value="NZ_JBHSNO010000001.1"/>
</dbReference>
<dbReference type="InterPro" id="IPR011335">
    <property type="entry name" value="Restrct_endonuc-II-like"/>
</dbReference>
<protein>
    <submittedName>
        <fullName evidence="2">TnsA endonuclease N-terminal domain-containing protein</fullName>
    </submittedName>
</protein>
<sequence length="216" mass="25428">MYTPIITNFTTKHGNNRWKSKSLKISRDVFLSSGLEYDNWLFIECNPHVISYCERPFEIKLPMGNTIRSSIPNMWILYADGTEEIREIKYSNDLQEKRVLTQIEIQKEWCEKHNLVHRIVTEKELRRNRFLLTNYKIIISLLKKGNYLNEVIRSDIMDQIKRDKKTSIQQLLNISSGLNIETLLSNIALLLFIGEIYADLDSNYFGINSEVHLIND</sequence>
<dbReference type="Proteomes" id="UP001596109">
    <property type="component" value="Unassembled WGS sequence"/>
</dbReference>
<keyword evidence="2" id="KW-0255">Endonuclease</keyword>
<keyword evidence="2" id="KW-0378">Hydrolase</keyword>
<dbReference type="Gene3D" id="3.40.1350.10">
    <property type="match status" value="1"/>
</dbReference>
<evidence type="ECO:0000313" key="3">
    <source>
        <dbReference type="Proteomes" id="UP001596109"/>
    </source>
</evidence>
<keyword evidence="2" id="KW-0540">Nuclease</keyword>
<dbReference type="SUPFAM" id="SSF52980">
    <property type="entry name" value="Restriction endonuclease-like"/>
    <property type="match status" value="1"/>
</dbReference>
<feature type="domain" description="TnsA endonuclease N-terminal" evidence="1">
    <location>
        <begin position="46"/>
        <end position="122"/>
    </location>
</feature>
<organism evidence="2 3">
    <name type="scientific">Sporosarcina soli</name>
    <dbReference type="NCBI Taxonomy" id="334736"/>
    <lineage>
        <taxon>Bacteria</taxon>
        <taxon>Bacillati</taxon>
        <taxon>Bacillota</taxon>
        <taxon>Bacilli</taxon>
        <taxon>Bacillales</taxon>
        <taxon>Caryophanaceae</taxon>
        <taxon>Sporosarcina</taxon>
    </lineage>
</organism>
<comment type="caution">
    <text evidence="2">The sequence shown here is derived from an EMBL/GenBank/DDBJ whole genome shotgun (WGS) entry which is preliminary data.</text>
</comment>